<dbReference type="EMBL" id="JACHDB010000001">
    <property type="protein sequence ID" value="MBB5430185.1"/>
    <property type="molecule type" value="Genomic_DNA"/>
</dbReference>
<comment type="similarity">
    <text evidence="5">Belongs to the NtaA/SnaA/DszA monooxygenase family.</text>
</comment>
<dbReference type="SUPFAM" id="SSF51679">
    <property type="entry name" value="Bacterial luciferase-like"/>
    <property type="match status" value="1"/>
</dbReference>
<evidence type="ECO:0000256" key="2">
    <source>
        <dbReference type="ARBA" id="ARBA00022643"/>
    </source>
</evidence>
<dbReference type="Gene3D" id="3.20.20.30">
    <property type="entry name" value="Luciferase-like domain"/>
    <property type="match status" value="1"/>
</dbReference>
<dbReference type="GO" id="GO:0004497">
    <property type="term" value="F:monooxygenase activity"/>
    <property type="evidence" value="ECO:0007669"/>
    <property type="project" value="UniProtKB-KW"/>
</dbReference>
<gene>
    <name evidence="9" type="ORF">HDA36_000269</name>
</gene>
<keyword evidence="2 6" id="KW-0288">FMN</keyword>
<comment type="caution">
    <text evidence="9">The sequence shown here is derived from an EMBL/GenBank/DDBJ whole genome shotgun (WGS) entry which is preliminary data.</text>
</comment>
<evidence type="ECO:0000256" key="1">
    <source>
        <dbReference type="ARBA" id="ARBA00022630"/>
    </source>
</evidence>
<proteinExistence type="inferred from homology"/>
<dbReference type="Pfam" id="PF00296">
    <property type="entry name" value="Bac_luciferase"/>
    <property type="match status" value="1"/>
</dbReference>
<dbReference type="InterPro" id="IPR036661">
    <property type="entry name" value="Luciferase-like_sf"/>
</dbReference>
<evidence type="ECO:0000256" key="6">
    <source>
        <dbReference type="PIRSR" id="PIRSR000337-1"/>
    </source>
</evidence>
<keyword evidence="3" id="KW-0560">Oxidoreductase</keyword>
<evidence type="ECO:0000313" key="9">
    <source>
        <dbReference type="EMBL" id="MBB5430185.1"/>
    </source>
</evidence>
<dbReference type="InterPro" id="IPR011251">
    <property type="entry name" value="Luciferase-like_dom"/>
</dbReference>
<evidence type="ECO:0000256" key="7">
    <source>
        <dbReference type="SAM" id="MobiDB-lite"/>
    </source>
</evidence>
<evidence type="ECO:0000256" key="5">
    <source>
        <dbReference type="ARBA" id="ARBA00033748"/>
    </source>
</evidence>
<evidence type="ECO:0000256" key="4">
    <source>
        <dbReference type="ARBA" id="ARBA00023033"/>
    </source>
</evidence>
<feature type="binding site" evidence="6">
    <location>
        <position position="230"/>
    </location>
    <ligand>
        <name>FMN</name>
        <dbReference type="ChEBI" id="CHEBI:58210"/>
    </ligand>
</feature>
<dbReference type="Proteomes" id="UP000572635">
    <property type="component" value="Unassembled WGS sequence"/>
</dbReference>
<organism evidence="9 10">
    <name type="scientific">Nocardiopsis composta</name>
    <dbReference type="NCBI Taxonomy" id="157465"/>
    <lineage>
        <taxon>Bacteria</taxon>
        <taxon>Bacillati</taxon>
        <taxon>Actinomycetota</taxon>
        <taxon>Actinomycetes</taxon>
        <taxon>Streptosporangiales</taxon>
        <taxon>Nocardiopsidaceae</taxon>
        <taxon>Nocardiopsis</taxon>
    </lineage>
</organism>
<name>A0A7W8QI71_9ACTN</name>
<dbReference type="RefSeq" id="WP_184387876.1">
    <property type="nucleotide sequence ID" value="NZ_BAAAJD010000071.1"/>
</dbReference>
<keyword evidence="1 6" id="KW-0285">Flavoprotein</keyword>
<feature type="binding site" evidence="6">
    <location>
        <position position="69"/>
    </location>
    <ligand>
        <name>FMN</name>
        <dbReference type="ChEBI" id="CHEBI:58210"/>
    </ligand>
</feature>
<dbReference type="InterPro" id="IPR051260">
    <property type="entry name" value="Diverse_substr_monoxygenases"/>
</dbReference>
<feature type="binding site" evidence="6">
    <location>
        <position position="231"/>
    </location>
    <ligand>
        <name>FMN</name>
        <dbReference type="ChEBI" id="CHEBI:58210"/>
    </ligand>
</feature>
<dbReference type="AlphaFoldDB" id="A0A7W8QI71"/>
<reference evidence="9 10" key="1">
    <citation type="submission" date="2020-08" db="EMBL/GenBank/DDBJ databases">
        <title>Sequencing the genomes of 1000 actinobacteria strains.</title>
        <authorList>
            <person name="Klenk H.-P."/>
        </authorList>
    </citation>
    <scope>NUCLEOTIDE SEQUENCE [LARGE SCALE GENOMIC DNA]</scope>
    <source>
        <strain evidence="9 10">DSM 44551</strain>
    </source>
</reference>
<evidence type="ECO:0000313" key="10">
    <source>
        <dbReference type="Proteomes" id="UP000572635"/>
    </source>
</evidence>
<keyword evidence="4 9" id="KW-0503">Monooxygenase</keyword>
<dbReference type="PANTHER" id="PTHR30011">
    <property type="entry name" value="ALKANESULFONATE MONOOXYGENASE-RELATED"/>
    <property type="match status" value="1"/>
</dbReference>
<feature type="binding site" evidence="6">
    <location>
        <position position="108"/>
    </location>
    <ligand>
        <name>FMN</name>
        <dbReference type="ChEBI" id="CHEBI:58210"/>
    </ligand>
</feature>
<dbReference type="PIRSF" id="PIRSF000337">
    <property type="entry name" value="NTA_MOA"/>
    <property type="match status" value="1"/>
</dbReference>
<evidence type="ECO:0000256" key="3">
    <source>
        <dbReference type="ARBA" id="ARBA00023002"/>
    </source>
</evidence>
<keyword evidence="10" id="KW-1185">Reference proteome</keyword>
<sequence length="433" mass="47193">MTTSPDTGAGPPPAPRDTPMTLLNTQYLPSSRDWRTPAGRADSPFRADTFVREAQRAEAAGVDAFFHADFSGVDRANLRSGPPVNAFEPFQLAALVAAATTRIAVMPTVSTLYNHPFTFARNLASLDRISGGRAWVNVVSSFRSGTAIGMQRDVPKAKRHAQTEEFLTVARELWASWPPEALVPDPAGGRFIRDDLIADVQRSGEFYRQSGPIDMAPYSARFPFTLQATSSLEGLRLAARTADGVFAGTPTLGAARQLRRILRTEAERAGRSPDAVALLPGAFIQAVGSADQAERLAFAERQRRARAFGGRAALDELQARFPGLRLHGTAPGDRLPADVLPEDPDEVFAAHGSRYLPLWDVVQRRPRTAGEFAAEAISLNEHARFTGTPERIAEEMRRWYEEGGVDGFQFILGNGFEVLCEEIVPGLRKAAAR</sequence>
<dbReference type="PANTHER" id="PTHR30011:SF16">
    <property type="entry name" value="C2H2 FINGER DOMAIN TRANSCRIPTION FACTOR (EUROFUNG)-RELATED"/>
    <property type="match status" value="1"/>
</dbReference>
<feature type="domain" description="Luciferase-like" evidence="8">
    <location>
        <begin position="39"/>
        <end position="406"/>
    </location>
</feature>
<feature type="region of interest" description="Disordered" evidence="7">
    <location>
        <begin position="1"/>
        <end position="22"/>
    </location>
</feature>
<protein>
    <submittedName>
        <fullName evidence="9">FMN-dependent oxidoreductase (Nitrilotriacetate monooxygenase family)</fullName>
    </submittedName>
</protein>
<accession>A0A7W8QI71</accession>
<dbReference type="InterPro" id="IPR016215">
    <property type="entry name" value="NTA_MOA"/>
</dbReference>
<evidence type="ECO:0000259" key="8">
    <source>
        <dbReference type="Pfam" id="PF00296"/>
    </source>
</evidence>
<dbReference type="GO" id="GO:0016705">
    <property type="term" value="F:oxidoreductase activity, acting on paired donors, with incorporation or reduction of molecular oxygen"/>
    <property type="evidence" value="ECO:0007669"/>
    <property type="project" value="InterPro"/>
</dbReference>